<dbReference type="SUPFAM" id="SSF46894">
    <property type="entry name" value="C-terminal effector domain of the bipartite response regulators"/>
    <property type="match status" value="1"/>
</dbReference>
<dbReference type="RefSeq" id="WP_015874372.1">
    <property type="nucleotide sequence ID" value="NZ_CP016303.1"/>
</dbReference>
<dbReference type="InterPro" id="IPR058245">
    <property type="entry name" value="NreC/VraR/RcsB-like_REC"/>
</dbReference>
<dbReference type="Pfam" id="PF00196">
    <property type="entry name" value="GerE"/>
    <property type="match status" value="1"/>
</dbReference>
<dbReference type="Proteomes" id="UP000216438">
    <property type="component" value="Chromosome"/>
</dbReference>
<dbReference type="InterPro" id="IPR000792">
    <property type="entry name" value="Tscrpt_reg_LuxR_C"/>
</dbReference>
<dbReference type="AlphaFoldDB" id="A0A249DY19"/>
<dbReference type="InterPro" id="IPR016032">
    <property type="entry name" value="Sig_transdc_resp-reg_C-effctor"/>
</dbReference>
<keyword evidence="2" id="KW-0902">Two-component regulatory system</keyword>
<dbReference type="EMBL" id="CP016303">
    <property type="protein sequence ID" value="ASX25797.1"/>
    <property type="molecule type" value="Genomic_DNA"/>
</dbReference>
<keyword evidence="1" id="KW-0597">Phosphoprotein</keyword>
<keyword evidence="3 4" id="KW-0238">DNA-binding</keyword>
<dbReference type="SMART" id="SM00448">
    <property type="entry name" value="REC"/>
    <property type="match status" value="1"/>
</dbReference>
<protein>
    <submittedName>
        <fullName evidence="4">DNA-binding response regulator</fullName>
    </submittedName>
</protein>
<dbReference type="PRINTS" id="PR00038">
    <property type="entry name" value="HTHLUXR"/>
</dbReference>
<dbReference type="InterPro" id="IPR011006">
    <property type="entry name" value="CheY-like_superfamily"/>
</dbReference>
<dbReference type="CDD" id="cd06170">
    <property type="entry name" value="LuxR_C_like"/>
    <property type="match status" value="1"/>
</dbReference>
<evidence type="ECO:0000313" key="5">
    <source>
        <dbReference type="Proteomes" id="UP000216438"/>
    </source>
</evidence>
<dbReference type="Gene3D" id="3.40.50.2300">
    <property type="match status" value="1"/>
</dbReference>
<gene>
    <name evidence="4" type="ORF">BA171_01155</name>
</gene>
<dbReference type="PROSITE" id="PS50110">
    <property type="entry name" value="RESPONSE_REGULATORY"/>
    <property type="match status" value="1"/>
</dbReference>
<dbReference type="OrthoDB" id="9796655at2"/>
<name>A0A249DY19_9ENTR</name>
<dbReference type="Gene3D" id="1.10.10.10">
    <property type="entry name" value="Winged helix-like DNA-binding domain superfamily/Winged helix DNA-binding domain"/>
    <property type="match status" value="1"/>
</dbReference>
<evidence type="ECO:0000256" key="1">
    <source>
        <dbReference type="ARBA" id="ARBA00022553"/>
    </source>
</evidence>
<accession>A0A249DY19</accession>
<dbReference type="CDD" id="cd17535">
    <property type="entry name" value="REC_NarL-like"/>
    <property type="match status" value="1"/>
</dbReference>
<proteinExistence type="predicted"/>
<dbReference type="SUPFAM" id="SSF52172">
    <property type="entry name" value="CheY-like"/>
    <property type="match status" value="1"/>
</dbReference>
<evidence type="ECO:0000256" key="2">
    <source>
        <dbReference type="ARBA" id="ARBA00023012"/>
    </source>
</evidence>
<evidence type="ECO:0000313" key="4">
    <source>
        <dbReference type="EMBL" id="ASX25797.1"/>
    </source>
</evidence>
<evidence type="ECO:0000256" key="3">
    <source>
        <dbReference type="ARBA" id="ARBA00023125"/>
    </source>
</evidence>
<reference evidence="4 5" key="2">
    <citation type="submission" date="2017-09" db="EMBL/GenBank/DDBJ databases">
        <title>The genome of whitefly Bemisia tabaci, a global crop pest, provides novel insights into virus transmission, host adaptation and insecticide resistance.</title>
        <authorList>
            <person name="Kaur N."/>
            <person name="Kliot A."/>
            <person name="Pinheiro P.V."/>
            <person name="Luan J."/>
            <person name="Zheng Y."/>
            <person name="Liu W."/>
            <person name="Sun H."/>
            <person name="Yang X."/>
            <person name="Xu Y."/>
            <person name="Luo Y."/>
            <person name="Kruse A."/>
            <person name="Fisher T.W."/>
            <person name="Nelson D.R."/>
            <person name="Elimelech M."/>
            <person name="MacCoss M."/>
            <person name="Johnson R."/>
            <person name="Cohen E."/>
            <person name="Hunter W.B."/>
            <person name="Brown J.K."/>
            <person name="Jander G."/>
            <person name="Cilia M."/>
            <person name="Douglas A.E."/>
            <person name="Ghanim M."/>
            <person name="Simmons A.M."/>
            <person name="Wintermantel W.M."/>
            <person name="Ling K.-S."/>
            <person name="Fei Z."/>
        </authorList>
    </citation>
    <scope>NUCLEOTIDE SEQUENCE [LARGE SCALE GENOMIC DNA]</scope>
    <source>
        <strain evidence="4 5">MEAM1</strain>
    </source>
</reference>
<dbReference type="InterPro" id="IPR001789">
    <property type="entry name" value="Sig_transdc_resp-reg_receiver"/>
</dbReference>
<dbReference type="PROSITE" id="PS50043">
    <property type="entry name" value="HTH_LUXR_2"/>
    <property type="match status" value="1"/>
</dbReference>
<dbReference type="GO" id="GO:0006355">
    <property type="term" value="P:regulation of DNA-templated transcription"/>
    <property type="evidence" value="ECO:0007669"/>
    <property type="project" value="InterPro"/>
</dbReference>
<reference evidence="5" key="1">
    <citation type="submission" date="2016-06" db="EMBL/GenBank/DDBJ databases">
        <authorList>
            <person name="Chen W."/>
            <person name="Hasegawa D.K."/>
        </authorList>
    </citation>
    <scope>NUCLEOTIDE SEQUENCE [LARGE SCALE GENOMIC DNA]</scope>
    <source>
        <strain evidence="5">MEAM1</strain>
    </source>
</reference>
<dbReference type="GeneID" id="66261604"/>
<organism evidence="4 5">
    <name type="scientific">Candidatus Hamiltonella defensa</name>
    <name type="common">Bemisia tabaci</name>
    <dbReference type="NCBI Taxonomy" id="672795"/>
    <lineage>
        <taxon>Bacteria</taxon>
        <taxon>Pseudomonadati</taxon>
        <taxon>Pseudomonadota</taxon>
        <taxon>Gammaproteobacteria</taxon>
        <taxon>Enterobacterales</taxon>
        <taxon>Enterobacteriaceae</taxon>
        <taxon>aphid secondary symbionts</taxon>
        <taxon>Candidatus Williamhamiltonella</taxon>
    </lineage>
</organism>
<dbReference type="InterPro" id="IPR036388">
    <property type="entry name" value="WH-like_DNA-bd_sf"/>
</dbReference>
<dbReference type="PANTHER" id="PTHR45566:SF2">
    <property type="entry name" value="NARL SUBFAMILY"/>
    <property type="match status" value="1"/>
</dbReference>
<sequence length="207" mass="23651">MASILIVDDHPVARLAIRMLLEKENYTVVGEVDDGFKALQQVKQFNPDLILVDIDILSLNGIDLVLRLRHQEYKGGILVLTGKDNAHYITRCKQAGADGFISKRNNLSELKNALRSIESGYSFFPLQRAEFSDSKPFSDETDRINQLSTKELQVLSCLSKGMKILDIAEQMKISHKTVSTYKSRMMYKLQLNNMVDLYHFSQRHNLD</sequence>
<dbReference type="GO" id="GO:0000160">
    <property type="term" value="P:phosphorelay signal transduction system"/>
    <property type="evidence" value="ECO:0007669"/>
    <property type="project" value="InterPro"/>
</dbReference>
<dbReference type="Pfam" id="PF00072">
    <property type="entry name" value="Response_reg"/>
    <property type="match status" value="1"/>
</dbReference>
<dbReference type="SMART" id="SM00421">
    <property type="entry name" value="HTH_LUXR"/>
    <property type="match status" value="1"/>
</dbReference>
<dbReference type="PANTHER" id="PTHR45566">
    <property type="entry name" value="HTH-TYPE TRANSCRIPTIONAL REGULATOR YHJB-RELATED"/>
    <property type="match status" value="1"/>
</dbReference>
<dbReference type="GO" id="GO:0003677">
    <property type="term" value="F:DNA binding"/>
    <property type="evidence" value="ECO:0007669"/>
    <property type="project" value="UniProtKB-KW"/>
</dbReference>
<dbReference type="InterPro" id="IPR051015">
    <property type="entry name" value="EvgA-like"/>
</dbReference>